<comment type="caution">
    <text evidence="13">The sequence shown here is derived from an EMBL/GenBank/DDBJ whole genome shotgun (WGS) entry which is preliminary data.</text>
</comment>
<evidence type="ECO:0000256" key="2">
    <source>
        <dbReference type="ARBA" id="ARBA00004651"/>
    </source>
</evidence>
<dbReference type="GO" id="GO:0005886">
    <property type="term" value="C:plasma membrane"/>
    <property type="evidence" value="ECO:0007669"/>
    <property type="project" value="UniProtKB-SubCell"/>
</dbReference>
<evidence type="ECO:0000313" key="13">
    <source>
        <dbReference type="EMBL" id="MBS3648507.1"/>
    </source>
</evidence>
<keyword evidence="9 11" id="KW-0472">Membrane</keyword>
<evidence type="ECO:0000256" key="5">
    <source>
        <dbReference type="ARBA" id="ARBA00022475"/>
    </source>
</evidence>
<feature type="transmembrane region" description="Helical" evidence="11">
    <location>
        <begin position="240"/>
        <end position="266"/>
    </location>
</feature>
<feature type="transmembrane region" description="Helical" evidence="11">
    <location>
        <begin position="69"/>
        <end position="93"/>
    </location>
</feature>
<evidence type="ECO:0000256" key="3">
    <source>
        <dbReference type="ARBA" id="ARBA00009047"/>
    </source>
</evidence>
<comment type="similarity">
    <text evidence="3">Belongs to the binding-protein-dependent transport system permease family. MalFG subfamily.</text>
</comment>
<evidence type="ECO:0000256" key="7">
    <source>
        <dbReference type="ARBA" id="ARBA00022692"/>
    </source>
</evidence>
<dbReference type="PANTHER" id="PTHR32243:SF50">
    <property type="entry name" value="MALTOSE_MALTODEXTRIN TRANSPORT SYSTEM PERMEASE PROTEIN MALG"/>
    <property type="match status" value="1"/>
</dbReference>
<comment type="subcellular location">
    <subcellularLocation>
        <location evidence="2 11">Cell membrane</location>
        <topology evidence="2 11">Multi-pass membrane protein</topology>
    </subcellularLocation>
</comment>
<feature type="transmembrane region" description="Helical" evidence="11">
    <location>
        <begin position="9"/>
        <end position="28"/>
    </location>
</feature>
<evidence type="ECO:0000313" key="14">
    <source>
        <dbReference type="Proteomes" id="UP000680348"/>
    </source>
</evidence>
<reference evidence="13" key="1">
    <citation type="submission" date="2021-04" db="EMBL/GenBank/DDBJ databases">
        <title>Pseudaminobacter soli sp. nov., isolated from paddy soil contaminated by heavy metals.</title>
        <authorList>
            <person name="Zhang K."/>
        </authorList>
    </citation>
    <scope>NUCLEOTIDE SEQUENCE</scope>
    <source>
        <strain evidence="13">19-2017</strain>
    </source>
</reference>
<accession>A0A942E4T9</accession>
<keyword evidence="6" id="KW-0762">Sugar transport</keyword>
<protein>
    <recommendedName>
        <fullName evidence="10">Maltose/maltodextrin transport system permease protein MalG</fullName>
    </recommendedName>
</protein>
<evidence type="ECO:0000256" key="6">
    <source>
        <dbReference type="ARBA" id="ARBA00022597"/>
    </source>
</evidence>
<feature type="transmembrane region" description="Helical" evidence="11">
    <location>
        <begin position="141"/>
        <end position="161"/>
    </location>
</feature>
<evidence type="ECO:0000256" key="4">
    <source>
        <dbReference type="ARBA" id="ARBA00022448"/>
    </source>
</evidence>
<dbReference type="RefSeq" id="WP_188254053.1">
    <property type="nucleotide sequence ID" value="NZ_JABVCF010000003.1"/>
</dbReference>
<gene>
    <name evidence="13" type="ORF">KEU06_07680</name>
</gene>
<evidence type="ECO:0000256" key="9">
    <source>
        <dbReference type="ARBA" id="ARBA00023136"/>
    </source>
</evidence>
<dbReference type="PROSITE" id="PS50928">
    <property type="entry name" value="ABC_TM1"/>
    <property type="match status" value="1"/>
</dbReference>
<keyword evidence="8 11" id="KW-1133">Transmembrane helix</keyword>
<dbReference type="Pfam" id="PF00528">
    <property type="entry name" value="BPD_transp_1"/>
    <property type="match status" value="1"/>
</dbReference>
<keyword evidence="5" id="KW-1003">Cell membrane</keyword>
<evidence type="ECO:0000259" key="12">
    <source>
        <dbReference type="PROSITE" id="PS50928"/>
    </source>
</evidence>
<organism evidence="13 14">
    <name type="scientific">Pseudaminobacter soli</name>
    <name type="common">ex Zhang et al. 2022</name>
    <dbReference type="NCBI Taxonomy" id="2831468"/>
    <lineage>
        <taxon>Bacteria</taxon>
        <taxon>Pseudomonadati</taxon>
        <taxon>Pseudomonadota</taxon>
        <taxon>Alphaproteobacteria</taxon>
        <taxon>Hyphomicrobiales</taxon>
        <taxon>Phyllobacteriaceae</taxon>
        <taxon>Pseudaminobacter</taxon>
    </lineage>
</organism>
<dbReference type="GO" id="GO:0055085">
    <property type="term" value="P:transmembrane transport"/>
    <property type="evidence" value="ECO:0007669"/>
    <property type="project" value="InterPro"/>
</dbReference>
<keyword evidence="4 11" id="KW-0813">Transport</keyword>
<keyword evidence="7 11" id="KW-0812">Transmembrane</keyword>
<dbReference type="AlphaFoldDB" id="A0A942E4T9"/>
<dbReference type="Gene3D" id="1.10.3720.10">
    <property type="entry name" value="MetI-like"/>
    <property type="match status" value="1"/>
</dbReference>
<evidence type="ECO:0000256" key="1">
    <source>
        <dbReference type="ARBA" id="ARBA00002264"/>
    </source>
</evidence>
<dbReference type="InterPro" id="IPR050901">
    <property type="entry name" value="BP-dep_ABC_trans_perm"/>
</dbReference>
<evidence type="ECO:0000256" key="10">
    <source>
        <dbReference type="ARBA" id="ARBA00041109"/>
    </source>
</evidence>
<dbReference type="Proteomes" id="UP000680348">
    <property type="component" value="Unassembled WGS sequence"/>
</dbReference>
<name>A0A942E4T9_9HYPH</name>
<dbReference type="PANTHER" id="PTHR32243">
    <property type="entry name" value="MALTOSE TRANSPORT SYSTEM PERMEASE-RELATED"/>
    <property type="match status" value="1"/>
</dbReference>
<proteinExistence type="inferred from homology"/>
<dbReference type="CDD" id="cd06261">
    <property type="entry name" value="TM_PBP2"/>
    <property type="match status" value="1"/>
</dbReference>
<feature type="transmembrane region" description="Helical" evidence="11">
    <location>
        <begin position="105"/>
        <end position="129"/>
    </location>
</feature>
<dbReference type="SUPFAM" id="SSF161098">
    <property type="entry name" value="MetI-like"/>
    <property type="match status" value="1"/>
</dbReference>
<dbReference type="InterPro" id="IPR000515">
    <property type="entry name" value="MetI-like"/>
</dbReference>
<evidence type="ECO:0000256" key="8">
    <source>
        <dbReference type="ARBA" id="ARBA00022989"/>
    </source>
</evidence>
<dbReference type="InterPro" id="IPR035906">
    <property type="entry name" value="MetI-like_sf"/>
</dbReference>
<feature type="transmembrane region" description="Helical" evidence="11">
    <location>
        <begin position="182"/>
        <end position="204"/>
    </location>
</feature>
<keyword evidence="14" id="KW-1185">Reference proteome</keyword>
<dbReference type="EMBL" id="JAGWCR010000003">
    <property type="protein sequence ID" value="MBS3648507.1"/>
    <property type="molecule type" value="Genomic_DNA"/>
</dbReference>
<sequence length="275" mass="30201">MKRTLPQSLALYAGLAVIVLLIGLPFWWVMSGSIKLPREIISRVPTMVPQSFTLQHFEKLLQSTDFPAYLVNSLLVALFSTVFTIALALPTAYAFFRMKFPGRAALYRLILVAYAFPTVVVLIPIYGLFARFGLIDTRASLVIVNIAFALPFSIWMMRSFLASVPRDIEEAAIVDGAPPRVILLRIMAPLIAPGIASVAIFTFIASWTEYLFASVLIVSDARRTIPVGFAGIIGQYQIDWGLLLAGATLATIPVVILFAFVGRWFVTGLTEGAVK</sequence>
<evidence type="ECO:0000256" key="11">
    <source>
        <dbReference type="RuleBase" id="RU363032"/>
    </source>
</evidence>
<comment type="function">
    <text evidence="1">Part of the ABC transporter complex MalEFGK involved in maltose/maltodextrin import. Probably responsible for the translocation of the substrate across the membrane.</text>
</comment>
<feature type="domain" description="ABC transmembrane type-1" evidence="12">
    <location>
        <begin position="70"/>
        <end position="261"/>
    </location>
</feature>